<comment type="subcellular location">
    <subcellularLocation>
        <location evidence="1 9">Golgi apparatus membrane</location>
        <topology evidence="1 9">Single-pass type II membrane protein</topology>
    </subcellularLocation>
</comment>
<organism evidence="10 11">
    <name type="scientific">Meganyctiphanes norvegica</name>
    <name type="common">Northern krill</name>
    <name type="synonym">Thysanopoda norvegica</name>
    <dbReference type="NCBI Taxonomy" id="48144"/>
    <lineage>
        <taxon>Eukaryota</taxon>
        <taxon>Metazoa</taxon>
        <taxon>Ecdysozoa</taxon>
        <taxon>Arthropoda</taxon>
        <taxon>Crustacea</taxon>
        <taxon>Multicrustacea</taxon>
        <taxon>Malacostraca</taxon>
        <taxon>Eumalacostraca</taxon>
        <taxon>Eucarida</taxon>
        <taxon>Euphausiacea</taxon>
        <taxon>Euphausiidae</taxon>
        <taxon>Meganyctiphanes</taxon>
    </lineage>
</organism>
<dbReference type="Proteomes" id="UP001497623">
    <property type="component" value="Unassembled WGS sequence"/>
</dbReference>
<comment type="caution">
    <text evidence="10">The sequence shown here is derived from an EMBL/GenBank/DDBJ whole genome shotgun (WGS) entry which is preliminary data.</text>
</comment>
<evidence type="ECO:0000256" key="5">
    <source>
        <dbReference type="ARBA" id="ARBA00022989"/>
    </source>
</evidence>
<evidence type="ECO:0000313" key="10">
    <source>
        <dbReference type="EMBL" id="CAL4076566.1"/>
    </source>
</evidence>
<evidence type="ECO:0000256" key="1">
    <source>
        <dbReference type="ARBA" id="ARBA00004323"/>
    </source>
</evidence>
<keyword evidence="4 9" id="KW-0812">Transmembrane</keyword>
<keyword evidence="11" id="KW-1185">Reference proteome</keyword>
<dbReference type="EC" id="2.8.2.-" evidence="9"/>
<dbReference type="GO" id="GO:0000139">
    <property type="term" value="C:Golgi membrane"/>
    <property type="evidence" value="ECO:0007669"/>
    <property type="project" value="UniProtKB-SubCell"/>
</dbReference>
<keyword evidence="6 9" id="KW-0333">Golgi apparatus</keyword>
<dbReference type="InterPro" id="IPR005331">
    <property type="entry name" value="Sulfotransferase"/>
</dbReference>
<dbReference type="PANTHER" id="PTHR12137:SF54">
    <property type="entry name" value="CARBOHYDRATE SULFOTRANSFERASE"/>
    <property type="match status" value="1"/>
</dbReference>
<evidence type="ECO:0000256" key="2">
    <source>
        <dbReference type="ARBA" id="ARBA00006339"/>
    </source>
</evidence>
<feature type="non-terminal residue" evidence="10">
    <location>
        <position position="362"/>
    </location>
</feature>
<dbReference type="AlphaFoldDB" id="A0AAV2QBJ6"/>
<keyword evidence="8 9" id="KW-0325">Glycoprotein</keyword>
<keyword evidence="3 9" id="KW-0808">Transferase</keyword>
<comment type="similarity">
    <text evidence="2 9">Belongs to the sulfotransferase 2 family.</text>
</comment>
<dbReference type="PANTHER" id="PTHR12137">
    <property type="entry name" value="CARBOHYDRATE SULFOTRANSFERASE"/>
    <property type="match status" value="1"/>
</dbReference>
<keyword evidence="9" id="KW-0119">Carbohydrate metabolism</keyword>
<keyword evidence="5 9" id="KW-1133">Transmembrane helix</keyword>
<gene>
    <name evidence="10" type="ORF">MNOR_LOCUS10186</name>
</gene>
<evidence type="ECO:0000313" key="11">
    <source>
        <dbReference type="Proteomes" id="UP001497623"/>
    </source>
</evidence>
<keyword evidence="7 9" id="KW-0472">Membrane</keyword>
<evidence type="ECO:0000256" key="4">
    <source>
        <dbReference type="ARBA" id="ARBA00022692"/>
    </source>
</evidence>
<evidence type="ECO:0000256" key="3">
    <source>
        <dbReference type="ARBA" id="ARBA00022679"/>
    </source>
</evidence>
<evidence type="ECO:0000256" key="8">
    <source>
        <dbReference type="ARBA" id="ARBA00023180"/>
    </source>
</evidence>
<dbReference type="GO" id="GO:0008146">
    <property type="term" value="F:sulfotransferase activity"/>
    <property type="evidence" value="ECO:0007669"/>
    <property type="project" value="InterPro"/>
</dbReference>
<keyword evidence="9" id="KW-0735">Signal-anchor</keyword>
<dbReference type="GO" id="GO:0016051">
    <property type="term" value="P:carbohydrate biosynthetic process"/>
    <property type="evidence" value="ECO:0007669"/>
    <property type="project" value="InterPro"/>
</dbReference>
<evidence type="ECO:0000256" key="9">
    <source>
        <dbReference type="RuleBase" id="RU364020"/>
    </source>
</evidence>
<evidence type="ECO:0000256" key="6">
    <source>
        <dbReference type="ARBA" id="ARBA00023034"/>
    </source>
</evidence>
<proteinExistence type="inferred from homology"/>
<accession>A0AAV2QBJ6</accession>
<sequence length="362" mass="41527">MDRDRLVRLVVLGMLLPTLLYYVATASHKPELHFGAYGYGPNPSVGIAIQKYTVCSFNVDFSAFRSGKLPKLVRADLSRSLQAKRTQVVSSDTENAKKLTPKSSSKLIKNNKGCLRDLDREEQLRAIFCKVVDVACTNWKRLLMIMSGRTNRTDPLTIPSHVPHIEGVLKRLSDKHITSTGLRRIFKTYTKFIFVRHPLERLTSAYRNKLVKNTSSANEFKKRYGVSMLKKYRKSKHVSEKGNGVKFSEFVNYLVDYKGYNNRAPLNEHWAPYVDMCHPCAINYDIIGKYETLEEDAEYLLRKVGANEDLHFPPVNPSNTATFVPFYMSTLSKNLTHRLLDMYSLDFKIFDYEEDSPQQNGS</sequence>
<evidence type="ECO:0000256" key="7">
    <source>
        <dbReference type="ARBA" id="ARBA00023136"/>
    </source>
</evidence>
<reference evidence="10 11" key="1">
    <citation type="submission" date="2024-05" db="EMBL/GenBank/DDBJ databases">
        <authorList>
            <person name="Wallberg A."/>
        </authorList>
    </citation>
    <scope>NUCLEOTIDE SEQUENCE [LARGE SCALE GENOMIC DNA]</scope>
</reference>
<name>A0AAV2QBJ6_MEGNR</name>
<protein>
    <recommendedName>
        <fullName evidence="9">Carbohydrate sulfotransferase</fullName>
        <ecNumber evidence="9">2.8.2.-</ecNumber>
    </recommendedName>
</protein>
<dbReference type="EMBL" id="CAXKWB010005076">
    <property type="protein sequence ID" value="CAL4076566.1"/>
    <property type="molecule type" value="Genomic_DNA"/>
</dbReference>
<feature type="transmembrane region" description="Helical" evidence="9">
    <location>
        <begin position="6"/>
        <end position="24"/>
    </location>
</feature>
<dbReference type="Pfam" id="PF03567">
    <property type="entry name" value="Sulfotransfer_2"/>
    <property type="match status" value="1"/>
</dbReference>
<dbReference type="InterPro" id="IPR018011">
    <property type="entry name" value="Carb_sulfotrans_8-10"/>
</dbReference>